<comment type="caution">
    <text evidence="1">The sequence shown here is derived from an EMBL/GenBank/DDBJ whole genome shotgun (WGS) entry which is preliminary data.</text>
</comment>
<name>A0A815ZI53_9BILA</name>
<dbReference type="EMBL" id="CAJNOQ010032295">
    <property type="protein sequence ID" value="CAF1584434.1"/>
    <property type="molecule type" value="Genomic_DNA"/>
</dbReference>
<evidence type="ECO:0000313" key="3">
    <source>
        <dbReference type="Proteomes" id="UP000663829"/>
    </source>
</evidence>
<evidence type="ECO:0000313" key="1">
    <source>
        <dbReference type="EMBL" id="CAF1584434.1"/>
    </source>
</evidence>
<accession>A0A815ZI53</accession>
<evidence type="ECO:0000313" key="2">
    <source>
        <dbReference type="EMBL" id="CAF4453259.1"/>
    </source>
</evidence>
<sequence length="142" mass="16092">MSLAIELSRQCLTKSNCTLTVMNTIEYARKNVYSLLTQFGGTNRLPAEQRKQLDELQKLREEVLAQVYPKTKHSSIQYYHVIEIKSLISIGEQGFPVYTYNLDNNEQAVEDEHVEALNKLNSVSNAIIVSTIGDYNSGKTFS</sequence>
<gene>
    <name evidence="1" type="ORF">GPM918_LOCUS41318</name>
    <name evidence="2" type="ORF">SRO942_LOCUS42351</name>
</gene>
<keyword evidence="3" id="KW-1185">Reference proteome</keyword>
<feature type="non-terminal residue" evidence="1">
    <location>
        <position position="142"/>
    </location>
</feature>
<dbReference type="EMBL" id="CAJOBC010098308">
    <property type="protein sequence ID" value="CAF4453259.1"/>
    <property type="molecule type" value="Genomic_DNA"/>
</dbReference>
<proteinExistence type="predicted"/>
<reference evidence="1" key="1">
    <citation type="submission" date="2021-02" db="EMBL/GenBank/DDBJ databases">
        <authorList>
            <person name="Nowell W R."/>
        </authorList>
    </citation>
    <scope>NUCLEOTIDE SEQUENCE</scope>
</reference>
<organism evidence="1 3">
    <name type="scientific">Didymodactylos carnosus</name>
    <dbReference type="NCBI Taxonomy" id="1234261"/>
    <lineage>
        <taxon>Eukaryota</taxon>
        <taxon>Metazoa</taxon>
        <taxon>Spiralia</taxon>
        <taxon>Gnathifera</taxon>
        <taxon>Rotifera</taxon>
        <taxon>Eurotatoria</taxon>
        <taxon>Bdelloidea</taxon>
        <taxon>Philodinida</taxon>
        <taxon>Philodinidae</taxon>
        <taxon>Didymodactylos</taxon>
    </lineage>
</organism>
<protein>
    <submittedName>
        <fullName evidence="1">Uncharacterized protein</fullName>
    </submittedName>
</protein>
<dbReference type="Proteomes" id="UP000663829">
    <property type="component" value="Unassembled WGS sequence"/>
</dbReference>
<dbReference type="AlphaFoldDB" id="A0A815ZI53"/>
<dbReference type="Proteomes" id="UP000681722">
    <property type="component" value="Unassembled WGS sequence"/>
</dbReference>